<dbReference type="PANTHER" id="PTHR40237:SF1">
    <property type="entry name" value="LD44813P"/>
    <property type="match status" value="1"/>
</dbReference>
<proteinExistence type="predicted"/>
<dbReference type="PANTHER" id="PTHR40237">
    <property type="entry name" value="LD44813P"/>
    <property type="match status" value="1"/>
</dbReference>
<dbReference type="EMBL" id="OD003073">
    <property type="protein sequence ID" value="CAD7407001.1"/>
    <property type="molecule type" value="Genomic_DNA"/>
</dbReference>
<evidence type="ECO:0000313" key="2">
    <source>
        <dbReference type="EMBL" id="CAD7407001.1"/>
    </source>
</evidence>
<evidence type="ECO:0000256" key="1">
    <source>
        <dbReference type="SAM" id="MobiDB-lite"/>
    </source>
</evidence>
<feature type="region of interest" description="Disordered" evidence="1">
    <location>
        <begin position="178"/>
        <end position="203"/>
    </location>
</feature>
<organism evidence="2">
    <name type="scientific">Timema poppense</name>
    <name type="common">Walking stick</name>
    <dbReference type="NCBI Taxonomy" id="170557"/>
    <lineage>
        <taxon>Eukaryota</taxon>
        <taxon>Metazoa</taxon>
        <taxon>Ecdysozoa</taxon>
        <taxon>Arthropoda</taxon>
        <taxon>Hexapoda</taxon>
        <taxon>Insecta</taxon>
        <taxon>Pterygota</taxon>
        <taxon>Neoptera</taxon>
        <taxon>Polyneoptera</taxon>
        <taxon>Phasmatodea</taxon>
        <taxon>Timematodea</taxon>
        <taxon>Timematoidea</taxon>
        <taxon>Timematidae</taxon>
        <taxon>Timema</taxon>
    </lineage>
</organism>
<dbReference type="AlphaFoldDB" id="A0A7R9D2Q2"/>
<accession>A0A7R9D2Q2</accession>
<protein>
    <submittedName>
        <fullName evidence="2">Uncharacterized protein</fullName>
    </submittedName>
</protein>
<reference evidence="2" key="1">
    <citation type="submission" date="2020-11" db="EMBL/GenBank/DDBJ databases">
        <authorList>
            <person name="Tran Van P."/>
        </authorList>
    </citation>
    <scope>NUCLEOTIDE SEQUENCE</scope>
</reference>
<gene>
    <name evidence="2" type="ORF">TPSB3V08_LOCUS5670</name>
</gene>
<name>A0A7R9D2Q2_TIMPO</name>
<sequence length="203" mass="23232">MENIKEVLLVLKCVRNFLEEHPLSCCYDEISEIKRHLTDYDELKLKQKASSIILKILEGRYYFKSKVAVPDIYPESSISPMASLVLTDSSQLTYDGFEKLPEQIMFPYAEPYDLQKHMLAVREVSCELSVSTKEAMGLLYSPHSTNELKYIESIVLHLFSIRLPVSLHWTNQLSPTKYKVPSNPPRITPSHNSGLEHQAGPPH</sequence>